<keyword evidence="3 6" id="KW-1133">Transmembrane helix</keyword>
<comment type="subcellular location">
    <subcellularLocation>
        <location evidence="1">Membrane</location>
        <topology evidence="1">Multi-pass membrane protein</topology>
    </subcellularLocation>
</comment>
<dbReference type="GO" id="GO:0140359">
    <property type="term" value="F:ABC-type transporter activity"/>
    <property type="evidence" value="ECO:0007669"/>
    <property type="project" value="InterPro"/>
</dbReference>
<dbReference type="EMBL" id="VIUW01000003">
    <property type="protein sequence ID" value="TWD14435.1"/>
    <property type="molecule type" value="Genomic_DNA"/>
</dbReference>
<dbReference type="InterPro" id="IPR023908">
    <property type="entry name" value="xxxLxxG_rpt"/>
</dbReference>
<dbReference type="RefSeq" id="WP_144857307.1">
    <property type="nucleotide sequence ID" value="NZ_BAAAYT010000005.1"/>
</dbReference>
<name>A0A560WAB1_9MICO</name>
<evidence type="ECO:0000313" key="9">
    <source>
        <dbReference type="Proteomes" id="UP000315628"/>
    </source>
</evidence>
<gene>
    <name evidence="8" type="ORF">FB557_1845</name>
</gene>
<feature type="domain" description="ABC-2 type transporter transmembrane" evidence="7">
    <location>
        <begin position="22"/>
        <end position="196"/>
    </location>
</feature>
<keyword evidence="4 6" id="KW-0472">Membrane</keyword>
<feature type="region of interest" description="Disordered" evidence="5">
    <location>
        <begin position="600"/>
        <end position="672"/>
    </location>
</feature>
<dbReference type="Proteomes" id="UP000315628">
    <property type="component" value="Unassembled WGS sequence"/>
</dbReference>
<dbReference type="PANTHER" id="PTHR43077:SF5">
    <property type="entry name" value="PHAGE INFECTION PROTEIN"/>
    <property type="match status" value="1"/>
</dbReference>
<sequence>MTSLRLALTEIKRFSGGVMPKLVLIAMLCIPLLYGGVYLYSNWDIYGNVDEVKGALVVSDKGATTEDGTFRNTGQEVGDELRESADFDWHDYPDREAAVEDVTDGTVDFALVTPADFTEHLLSTSRFAPDEDGSAGPVDPEAAGIELITNDANNYLLTNIVGKAGTTVRDTVSSEVGEETASQLLASFTTIHDQVAEAADGSREIANGTVELSSAIDQLKDGTAQLKDGALQLNDGALTLVDGQGQLLAGARDGLDGARALDDGARRVDEGATELSGGLGQLADGTGRLSDATATAAKGGRDLASGSAELADGAGQLKDGADRLSSGAGELADGTRALSEGASDLRDGTSQLDESLQSSGLGEVSTNLEQVCTDLSAINDAEATGRLGTDVSNAVVSEVGSVVAEQVQPLVDSGVLTQAQADQIVTDVSGEAARSRVADATAKGLDRFEASDVGSGLTELRGSACAAGGGSSIGGQIDTLIGAVAQIDAGAGRLDSGLEEASTAAGTLADGATTLADRTGDLADGADELSSGAGTLADGLSTLDDKVGDLDSAAGQLNAGATRLTQGTGQLRDGTGQLVSGVEQLVAGQERALDGAEQLADGTGKAVEGSSELDDGAGQVQDGSDRLEEGTDELNKGLEKGKDQIPDLDEEERDSLASVMSKPVQTQGSSLGSASTYGEGMGPFFMVLALWIGLLMAGQFLRASNDRALASNTSNLRVTLGSWLPFALIGAGQAVVLFTVVKLALDFEMERPWLVLLFLVLVSVSFSAIVQGLIALLEAPGKLLVLILLILQLVTCGGMMPYETLPESLRWLHHVLPMSYGLTGMRRLIYGVDLGSIAGLSALMLLYLAIGLAFSYLGTVRHRTWTLSKLHPEVVL</sequence>
<evidence type="ECO:0000256" key="4">
    <source>
        <dbReference type="ARBA" id="ARBA00023136"/>
    </source>
</evidence>
<evidence type="ECO:0000256" key="6">
    <source>
        <dbReference type="SAM" id="Phobius"/>
    </source>
</evidence>
<comment type="caution">
    <text evidence="8">The sequence shown here is derived from an EMBL/GenBank/DDBJ whole genome shotgun (WGS) entry which is preliminary data.</text>
</comment>
<dbReference type="InterPro" id="IPR051328">
    <property type="entry name" value="T7SS_ABC-Transporter"/>
</dbReference>
<evidence type="ECO:0000256" key="1">
    <source>
        <dbReference type="ARBA" id="ARBA00004141"/>
    </source>
</evidence>
<dbReference type="InterPro" id="IPR017501">
    <property type="entry name" value="Phage_infect_YhgE_C"/>
</dbReference>
<dbReference type="InterPro" id="IPR013525">
    <property type="entry name" value="ABC2_TM"/>
</dbReference>
<dbReference type="InterPro" id="IPR017500">
    <property type="entry name" value="Phage_infect_YhgE_N"/>
</dbReference>
<keyword evidence="9" id="KW-1185">Reference proteome</keyword>
<dbReference type="OrthoDB" id="9811483at2"/>
<feature type="transmembrane region" description="Helical" evidence="6">
    <location>
        <begin position="783"/>
        <end position="802"/>
    </location>
</feature>
<evidence type="ECO:0000256" key="2">
    <source>
        <dbReference type="ARBA" id="ARBA00022692"/>
    </source>
</evidence>
<reference evidence="8 9" key="1">
    <citation type="submission" date="2019-06" db="EMBL/GenBank/DDBJ databases">
        <title>Sequencing the genomes of 1000 actinobacteria strains.</title>
        <authorList>
            <person name="Klenk H.-P."/>
        </authorList>
    </citation>
    <scope>NUCLEOTIDE SEQUENCE [LARGE SCALE GENOMIC DNA]</scope>
    <source>
        <strain evidence="8 9">DSM 18935</strain>
    </source>
</reference>
<keyword evidence="2 6" id="KW-0812">Transmembrane</keyword>
<dbReference type="GO" id="GO:0016020">
    <property type="term" value="C:membrane"/>
    <property type="evidence" value="ECO:0007669"/>
    <property type="project" value="UniProtKB-SubCell"/>
</dbReference>
<evidence type="ECO:0000256" key="3">
    <source>
        <dbReference type="ARBA" id="ARBA00022989"/>
    </source>
</evidence>
<dbReference type="NCBIfam" id="TIGR03057">
    <property type="entry name" value="xxxLxxG_by_4"/>
    <property type="match status" value="7"/>
</dbReference>
<feature type="compositionally biased region" description="Basic and acidic residues" evidence="5">
    <location>
        <begin position="623"/>
        <end position="645"/>
    </location>
</feature>
<organism evidence="8 9">
    <name type="scientific">Marihabitans asiaticum</name>
    <dbReference type="NCBI Taxonomy" id="415218"/>
    <lineage>
        <taxon>Bacteria</taxon>
        <taxon>Bacillati</taxon>
        <taxon>Actinomycetota</taxon>
        <taxon>Actinomycetes</taxon>
        <taxon>Micrococcales</taxon>
        <taxon>Intrasporangiaceae</taxon>
        <taxon>Marihabitans</taxon>
    </lineage>
</organism>
<feature type="transmembrane region" description="Helical" evidence="6">
    <location>
        <begin position="753"/>
        <end position="776"/>
    </location>
</feature>
<feature type="transmembrane region" description="Helical" evidence="6">
    <location>
        <begin position="21"/>
        <end position="40"/>
    </location>
</feature>
<dbReference type="Pfam" id="PF12698">
    <property type="entry name" value="ABC2_membrane_3"/>
    <property type="match status" value="2"/>
</dbReference>
<dbReference type="NCBIfam" id="TIGR03061">
    <property type="entry name" value="pip_yhgE_Nterm"/>
    <property type="match status" value="1"/>
</dbReference>
<evidence type="ECO:0000259" key="7">
    <source>
        <dbReference type="Pfam" id="PF12698"/>
    </source>
</evidence>
<feature type="compositionally biased region" description="Polar residues" evidence="5">
    <location>
        <begin position="663"/>
        <end position="672"/>
    </location>
</feature>
<evidence type="ECO:0000313" key="8">
    <source>
        <dbReference type="EMBL" id="TWD14435.1"/>
    </source>
</evidence>
<protein>
    <submittedName>
        <fullName evidence="8">Putative membrane protein</fullName>
    </submittedName>
</protein>
<feature type="transmembrane region" description="Helical" evidence="6">
    <location>
        <begin position="828"/>
        <end position="857"/>
    </location>
</feature>
<feature type="region of interest" description="Disordered" evidence="5">
    <location>
        <begin position="340"/>
        <end position="361"/>
    </location>
</feature>
<feature type="transmembrane region" description="Helical" evidence="6">
    <location>
        <begin position="681"/>
        <end position="701"/>
    </location>
</feature>
<dbReference type="PANTHER" id="PTHR43077">
    <property type="entry name" value="TRANSPORT PERMEASE YVFS-RELATED"/>
    <property type="match status" value="1"/>
</dbReference>
<dbReference type="Gene3D" id="1.10.287.950">
    <property type="entry name" value="Methyl-accepting chemotaxis protein"/>
    <property type="match status" value="2"/>
</dbReference>
<evidence type="ECO:0000256" key="5">
    <source>
        <dbReference type="SAM" id="MobiDB-lite"/>
    </source>
</evidence>
<feature type="compositionally biased region" description="Polar residues" evidence="5">
    <location>
        <begin position="348"/>
        <end position="361"/>
    </location>
</feature>
<dbReference type="NCBIfam" id="TIGR03062">
    <property type="entry name" value="pip_yhgE_Cterm"/>
    <property type="match status" value="1"/>
</dbReference>
<feature type="transmembrane region" description="Helical" evidence="6">
    <location>
        <begin position="722"/>
        <end position="741"/>
    </location>
</feature>
<accession>A0A560WAB1</accession>
<dbReference type="AlphaFoldDB" id="A0A560WAB1"/>
<feature type="domain" description="ABC-2 type transporter transmembrane" evidence="7">
    <location>
        <begin position="654"/>
        <end position="855"/>
    </location>
</feature>
<proteinExistence type="predicted"/>